<keyword evidence="2" id="KW-0805">Transcription regulation</keyword>
<evidence type="ECO:0000313" key="8">
    <source>
        <dbReference type="Proteomes" id="UP000193964"/>
    </source>
</evidence>
<feature type="domain" description="HTH tetR-type" evidence="6">
    <location>
        <begin position="10"/>
        <end position="70"/>
    </location>
</feature>
<dbReference type="PROSITE" id="PS50977">
    <property type="entry name" value="HTH_TETR_2"/>
    <property type="match status" value="1"/>
</dbReference>
<evidence type="ECO:0000256" key="5">
    <source>
        <dbReference type="PROSITE-ProRule" id="PRU00335"/>
    </source>
</evidence>
<dbReference type="Proteomes" id="UP000193964">
    <property type="component" value="Unassembled WGS sequence"/>
</dbReference>
<dbReference type="AlphaFoldDB" id="A0A1X2FEJ8"/>
<evidence type="ECO:0000256" key="2">
    <source>
        <dbReference type="ARBA" id="ARBA00023015"/>
    </source>
</evidence>
<keyword evidence="3 5" id="KW-0238">DNA-binding</keyword>
<dbReference type="InterPro" id="IPR009057">
    <property type="entry name" value="Homeodomain-like_sf"/>
</dbReference>
<dbReference type="Pfam" id="PF13977">
    <property type="entry name" value="TetR_C_6"/>
    <property type="match status" value="1"/>
</dbReference>
<dbReference type="Gene3D" id="1.10.357.10">
    <property type="entry name" value="Tetracycline Repressor, domain 2"/>
    <property type="match status" value="1"/>
</dbReference>
<dbReference type="RefSeq" id="WP_085143656.1">
    <property type="nucleotide sequence ID" value="NZ_JACKUA010000049.1"/>
</dbReference>
<dbReference type="EMBL" id="LQQA01000009">
    <property type="protein sequence ID" value="ORX16856.1"/>
    <property type="molecule type" value="Genomic_DNA"/>
</dbReference>
<evidence type="ECO:0000256" key="4">
    <source>
        <dbReference type="ARBA" id="ARBA00023163"/>
    </source>
</evidence>
<protein>
    <submittedName>
        <fullName evidence="7">Transcriptional regulator</fullName>
    </submittedName>
</protein>
<dbReference type="Pfam" id="PF00440">
    <property type="entry name" value="TetR_N"/>
    <property type="match status" value="1"/>
</dbReference>
<evidence type="ECO:0000256" key="1">
    <source>
        <dbReference type="ARBA" id="ARBA00022491"/>
    </source>
</evidence>
<evidence type="ECO:0000259" key="6">
    <source>
        <dbReference type="PROSITE" id="PS50977"/>
    </source>
</evidence>
<dbReference type="GO" id="GO:0003700">
    <property type="term" value="F:DNA-binding transcription factor activity"/>
    <property type="evidence" value="ECO:0007669"/>
    <property type="project" value="TreeGrafter"/>
</dbReference>
<name>A0A1X2FEJ8_9MYCO</name>
<dbReference type="SUPFAM" id="SSF46689">
    <property type="entry name" value="Homeodomain-like"/>
    <property type="match status" value="1"/>
</dbReference>
<sequence length="199" mass="21871">MPRLSEETRERRRQHILASAWMCFSRNGFQATSMDEVIAASGMSSAAVYRYFRSKEEIIHASAREGVGRVAGVFAALLASEPCLSPAQSFELFEAELRRRTDNPGYDMTRIALQAWAEALRDPVLHDLHQEQYRGALDIATKLARRWRDVGYLPATAEPEAVATTLFTVLHGLIVVHLTVGGVDFGALRAGLAALGSAV</sequence>
<dbReference type="InterPro" id="IPR001647">
    <property type="entry name" value="HTH_TetR"/>
</dbReference>
<feature type="DNA-binding region" description="H-T-H motif" evidence="5">
    <location>
        <begin position="33"/>
        <end position="52"/>
    </location>
</feature>
<accession>A0A1X2FEJ8</accession>
<comment type="caution">
    <text evidence="7">The sequence shown here is derived from an EMBL/GenBank/DDBJ whole genome shotgun (WGS) entry which is preliminary data.</text>
</comment>
<proteinExistence type="predicted"/>
<reference evidence="7 8" key="1">
    <citation type="submission" date="2016-01" db="EMBL/GenBank/DDBJ databases">
        <title>The new phylogeny of the genus Mycobacterium.</title>
        <authorList>
            <person name="Tarcisio F."/>
            <person name="Conor M."/>
            <person name="Antonella G."/>
            <person name="Elisabetta G."/>
            <person name="Giulia F.S."/>
            <person name="Sara T."/>
            <person name="Anna F."/>
            <person name="Clotilde B."/>
            <person name="Roberto B."/>
            <person name="Veronica D.S."/>
            <person name="Fabio R."/>
            <person name="Monica P."/>
            <person name="Olivier J."/>
            <person name="Enrico T."/>
            <person name="Nicola S."/>
        </authorList>
    </citation>
    <scope>NUCLEOTIDE SEQUENCE [LARGE SCALE GENOMIC DNA]</scope>
    <source>
        <strain evidence="7 8">ATCC 700010</strain>
    </source>
</reference>
<dbReference type="PANTHER" id="PTHR30055:SF229">
    <property type="entry name" value="HTH-TYPE TRANSCRIPTIONAL REPRESSOR RV1474C"/>
    <property type="match status" value="1"/>
</dbReference>
<dbReference type="PANTHER" id="PTHR30055">
    <property type="entry name" value="HTH-TYPE TRANSCRIPTIONAL REGULATOR RUTR"/>
    <property type="match status" value="1"/>
</dbReference>
<dbReference type="InterPro" id="IPR050109">
    <property type="entry name" value="HTH-type_TetR-like_transc_reg"/>
</dbReference>
<dbReference type="GO" id="GO:0000976">
    <property type="term" value="F:transcription cis-regulatory region binding"/>
    <property type="evidence" value="ECO:0007669"/>
    <property type="project" value="TreeGrafter"/>
</dbReference>
<dbReference type="PRINTS" id="PR00455">
    <property type="entry name" value="HTHTETR"/>
</dbReference>
<dbReference type="OrthoDB" id="5242390at2"/>
<dbReference type="InterPro" id="IPR036271">
    <property type="entry name" value="Tet_transcr_reg_TetR-rel_C_sf"/>
</dbReference>
<evidence type="ECO:0000313" key="7">
    <source>
        <dbReference type="EMBL" id="ORX16856.1"/>
    </source>
</evidence>
<gene>
    <name evidence="7" type="ORF">AWC31_18500</name>
</gene>
<keyword evidence="1" id="KW-0678">Repressor</keyword>
<evidence type="ECO:0000256" key="3">
    <source>
        <dbReference type="ARBA" id="ARBA00023125"/>
    </source>
</evidence>
<organism evidence="7 8">
    <name type="scientific">Mycolicibacterium wolinskyi</name>
    <dbReference type="NCBI Taxonomy" id="59750"/>
    <lineage>
        <taxon>Bacteria</taxon>
        <taxon>Bacillati</taxon>
        <taxon>Actinomycetota</taxon>
        <taxon>Actinomycetes</taxon>
        <taxon>Mycobacteriales</taxon>
        <taxon>Mycobacteriaceae</taxon>
        <taxon>Mycolicibacterium</taxon>
    </lineage>
</organism>
<keyword evidence="4" id="KW-0804">Transcription</keyword>
<dbReference type="InterPro" id="IPR039538">
    <property type="entry name" value="BetI_C"/>
</dbReference>
<dbReference type="SUPFAM" id="SSF48498">
    <property type="entry name" value="Tetracyclin repressor-like, C-terminal domain"/>
    <property type="match status" value="1"/>
</dbReference>